<evidence type="ECO:0000256" key="1">
    <source>
        <dbReference type="SAM" id="MobiDB-lite"/>
    </source>
</evidence>
<comment type="caution">
    <text evidence="2">The sequence shown here is derived from an EMBL/GenBank/DDBJ whole genome shotgun (WGS) entry which is preliminary data.</text>
</comment>
<evidence type="ECO:0000313" key="3">
    <source>
        <dbReference type="Proteomes" id="UP000299102"/>
    </source>
</evidence>
<dbReference type="Proteomes" id="UP000299102">
    <property type="component" value="Unassembled WGS sequence"/>
</dbReference>
<organism evidence="2 3">
    <name type="scientific">Eumeta variegata</name>
    <name type="common">Bagworm moth</name>
    <name type="synonym">Eumeta japonica</name>
    <dbReference type="NCBI Taxonomy" id="151549"/>
    <lineage>
        <taxon>Eukaryota</taxon>
        <taxon>Metazoa</taxon>
        <taxon>Ecdysozoa</taxon>
        <taxon>Arthropoda</taxon>
        <taxon>Hexapoda</taxon>
        <taxon>Insecta</taxon>
        <taxon>Pterygota</taxon>
        <taxon>Neoptera</taxon>
        <taxon>Endopterygota</taxon>
        <taxon>Lepidoptera</taxon>
        <taxon>Glossata</taxon>
        <taxon>Ditrysia</taxon>
        <taxon>Tineoidea</taxon>
        <taxon>Psychidae</taxon>
        <taxon>Oiketicinae</taxon>
        <taxon>Eumeta</taxon>
    </lineage>
</organism>
<dbReference type="EMBL" id="BGZK01001816">
    <property type="protein sequence ID" value="GBP86788.1"/>
    <property type="molecule type" value="Genomic_DNA"/>
</dbReference>
<name>A0A4C1ZG68_EUMVA</name>
<feature type="compositionally biased region" description="Polar residues" evidence="1">
    <location>
        <begin position="8"/>
        <end position="18"/>
    </location>
</feature>
<reference evidence="2 3" key="1">
    <citation type="journal article" date="2019" name="Commun. Biol.">
        <title>The bagworm genome reveals a unique fibroin gene that provides high tensile strength.</title>
        <authorList>
            <person name="Kono N."/>
            <person name="Nakamura H."/>
            <person name="Ohtoshi R."/>
            <person name="Tomita M."/>
            <person name="Numata K."/>
            <person name="Arakawa K."/>
        </authorList>
    </citation>
    <scope>NUCLEOTIDE SEQUENCE [LARGE SCALE GENOMIC DNA]</scope>
</reference>
<protein>
    <submittedName>
        <fullName evidence="2">Uncharacterized protein</fullName>
    </submittedName>
</protein>
<gene>
    <name evidence="2" type="ORF">EVAR_59234_1</name>
</gene>
<evidence type="ECO:0000313" key="2">
    <source>
        <dbReference type="EMBL" id="GBP86788.1"/>
    </source>
</evidence>
<feature type="region of interest" description="Disordered" evidence="1">
    <location>
        <begin position="1"/>
        <end position="27"/>
    </location>
</feature>
<keyword evidence="3" id="KW-1185">Reference proteome</keyword>
<sequence>MAGARGHTGTSDRGTMNASEWGLDTLSKNNKRTGALRAKLASATQTRNRYRTRAGLGLIPRILPKILDGASRKTLSSVLEKW</sequence>
<dbReference type="AlphaFoldDB" id="A0A4C1ZG68"/>
<accession>A0A4C1ZG68</accession>
<proteinExistence type="predicted"/>